<evidence type="ECO:0000313" key="2">
    <source>
        <dbReference type="Proteomes" id="UP000598271"/>
    </source>
</evidence>
<evidence type="ECO:0000313" key="1">
    <source>
        <dbReference type="EMBL" id="GHB63028.1"/>
    </source>
</evidence>
<sequence>MIAICNTIIVCGFRKLSTGIFLVLSFCFIRPTPGNGQVNLSGKPGLLYVPTADSTPEGHLTFGAVYNPKGYALSRLDRNAEAIMFANLTILPRLDINISVLKAINNAEHPVIKDLGDRQLDIKYLLLKEKEKRPSLAIILSSPFTVDAAMLTHVLVATKNFALDARWKIQATAGVGSPYFVYRNASVTNNASVFSSFKWQRKSEYFHNNGYLVGVFGGAKLDFQDKAGLMVEFDSRRLNAGGYVKLFERWVVQGGLINLDQFTFGTAYSFALAKPSRRLKKIYEENR</sequence>
<dbReference type="AlphaFoldDB" id="A0A8J3G9F9"/>
<dbReference type="InterPro" id="IPR010344">
    <property type="entry name" value="YbjH"/>
</dbReference>
<accession>A0A8J3G9F9</accession>
<organism evidence="1 2">
    <name type="scientific">Persicitalea jodogahamensis</name>
    <dbReference type="NCBI Taxonomy" id="402147"/>
    <lineage>
        <taxon>Bacteria</taxon>
        <taxon>Pseudomonadati</taxon>
        <taxon>Bacteroidota</taxon>
        <taxon>Cytophagia</taxon>
        <taxon>Cytophagales</taxon>
        <taxon>Spirosomataceae</taxon>
        <taxon>Persicitalea</taxon>
    </lineage>
</organism>
<comment type="caution">
    <text evidence="1">The sequence shown here is derived from an EMBL/GenBank/DDBJ whole genome shotgun (WGS) entry which is preliminary data.</text>
</comment>
<protein>
    <recommendedName>
        <fullName evidence="3">YjbH domain-containing protein</fullName>
    </recommendedName>
</protein>
<reference evidence="1 2" key="1">
    <citation type="journal article" date="2014" name="Int. J. Syst. Evol. Microbiol.">
        <title>Complete genome sequence of Corynebacterium casei LMG S-19264T (=DSM 44701T), isolated from a smear-ripened cheese.</title>
        <authorList>
            <consortium name="US DOE Joint Genome Institute (JGI-PGF)"/>
            <person name="Walter F."/>
            <person name="Albersmeier A."/>
            <person name="Kalinowski J."/>
            <person name="Ruckert C."/>
        </authorList>
    </citation>
    <scope>NUCLEOTIDE SEQUENCE [LARGE SCALE GENOMIC DNA]</scope>
    <source>
        <strain evidence="1 2">KCTC 12866</strain>
    </source>
</reference>
<keyword evidence="2" id="KW-1185">Reference proteome</keyword>
<dbReference type="Pfam" id="PF06082">
    <property type="entry name" value="YjbH"/>
    <property type="match status" value="1"/>
</dbReference>
<evidence type="ECO:0008006" key="3">
    <source>
        <dbReference type="Google" id="ProtNLM"/>
    </source>
</evidence>
<dbReference type="Proteomes" id="UP000598271">
    <property type="component" value="Unassembled WGS sequence"/>
</dbReference>
<gene>
    <name evidence="1" type="ORF">GCM10007390_16080</name>
</gene>
<dbReference type="EMBL" id="BMXF01000001">
    <property type="protein sequence ID" value="GHB63028.1"/>
    <property type="molecule type" value="Genomic_DNA"/>
</dbReference>
<proteinExistence type="predicted"/>
<name>A0A8J3G9F9_9BACT</name>